<sequence>MTPAARLSAAIEVLDEVLAGTAADRALAAWGRSRRFAGAKDRAAIADLVYDALRCRRTLARLGGGETGRGLIVGLSGGQEALFHGAAHGPAPLTGAERAARLAPAGGTLPERLDFPDWMEAPLTRALGAELEPVMEALRHRAPLDLRVNLARATPEAACAALAEDGVRATPLPAEPAALRVAEGARALRRAAAYLDGRVEIQDLSSQRVARFAGALPGQTVLDYCAGGGGKTLALGMHMQGRGRLIAHDIAPARMKDLMPRATRAGLSVETIAPEGPGGGRGPALGCDLVLADAPCSGTGAWRRNPDAKWRLTQADLTALTRLQDRVLDAAARHVRPGGVLVFATCSLLVEENDDRVAAFLQRNREFAGGDTLRLTPLDGGDGFFAARLARRPAPPAG</sequence>
<feature type="binding site" evidence="5">
    <location>
        <position position="249"/>
    </location>
    <ligand>
        <name>S-adenosyl-L-methionine</name>
        <dbReference type="ChEBI" id="CHEBI:59789"/>
    </ligand>
</feature>
<dbReference type="RefSeq" id="WP_138574439.1">
    <property type="nucleotide sequence ID" value="NZ_CP040818.1"/>
</dbReference>
<reference evidence="7 8" key="1">
    <citation type="submission" date="2019-06" db="EMBL/GenBank/DDBJ databases">
        <title>Genome sequence of Rhodobacteraceae bacterium D4M1.</title>
        <authorList>
            <person name="Cao J."/>
        </authorList>
    </citation>
    <scope>NUCLEOTIDE SEQUENCE [LARGE SCALE GENOMIC DNA]</scope>
    <source>
        <strain evidence="7 8">D4M1</strain>
    </source>
</reference>
<evidence type="ECO:0000256" key="2">
    <source>
        <dbReference type="ARBA" id="ARBA00022679"/>
    </source>
</evidence>
<dbReference type="InterPro" id="IPR001678">
    <property type="entry name" value="MeTrfase_RsmB-F_NOP2_dom"/>
</dbReference>
<comment type="caution">
    <text evidence="5">Lacks conserved residue(s) required for the propagation of feature annotation.</text>
</comment>
<dbReference type="Pfam" id="PF01189">
    <property type="entry name" value="Methyltr_RsmB-F"/>
    <property type="match status" value="1"/>
</dbReference>
<evidence type="ECO:0000313" key="7">
    <source>
        <dbReference type="EMBL" id="QDL92723.1"/>
    </source>
</evidence>
<accession>A0A5B8G2A1</accession>
<dbReference type="KEGG" id="ppru:FDP22_13575"/>
<dbReference type="InterPro" id="IPR029063">
    <property type="entry name" value="SAM-dependent_MTases_sf"/>
</dbReference>
<dbReference type="InterPro" id="IPR049560">
    <property type="entry name" value="MeTrfase_RsmB-F_NOP2_cat"/>
</dbReference>
<name>A0A5B8G2A1_9RHOB</name>
<evidence type="ECO:0000256" key="4">
    <source>
        <dbReference type="ARBA" id="ARBA00022884"/>
    </source>
</evidence>
<protein>
    <submittedName>
        <fullName evidence="7">RsmB/NOP family class I SAM-dependent RNA methyltransferase</fullName>
    </submittedName>
</protein>
<evidence type="ECO:0000259" key="6">
    <source>
        <dbReference type="PROSITE" id="PS51686"/>
    </source>
</evidence>
<dbReference type="GO" id="GO:0008173">
    <property type="term" value="F:RNA methyltransferase activity"/>
    <property type="evidence" value="ECO:0007669"/>
    <property type="project" value="InterPro"/>
</dbReference>
<dbReference type="InterPro" id="IPR054728">
    <property type="entry name" value="RsmB-like_ferredoxin"/>
</dbReference>
<dbReference type="AlphaFoldDB" id="A0A5B8G2A1"/>
<dbReference type="EMBL" id="CP040818">
    <property type="protein sequence ID" value="QDL92723.1"/>
    <property type="molecule type" value="Genomic_DNA"/>
</dbReference>
<organism evidence="7 8">
    <name type="scientific">Paroceanicella profunda</name>
    <dbReference type="NCBI Taxonomy" id="2579971"/>
    <lineage>
        <taxon>Bacteria</taxon>
        <taxon>Pseudomonadati</taxon>
        <taxon>Pseudomonadota</taxon>
        <taxon>Alphaproteobacteria</taxon>
        <taxon>Rhodobacterales</taxon>
        <taxon>Paracoccaceae</taxon>
        <taxon>Paroceanicella</taxon>
    </lineage>
</organism>
<feature type="active site" description="Nucleophile" evidence="5">
    <location>
        <position position="346"/>
    </location>
</feature>
<evidence type="ECO:0000256" key="5">
    <source>
        <dbReference type="PROSITE-ProRule" id="PRU01023"/>
    </source>
</evidence>
<feature type="binding site" evidence="5">
    <location>
        <position position="293"/>
    </location>
    <ligand>
        <name>S-adenosyl-L-methionine</name>
        <dbReference type="ChEBI" id="CHEBI:59789"/>
    </ligand>
</feature>
<evidence type="ECO:0000256" key="1">
    <source>
        <dbReference type="ARBA" id="ARBA00022603"/>
    </source>
</evidence>
<gene>
    <name evidence="7" type="ORF">FDP22_13575</name>
</gene>
<dbReference type="GO" id="GO:0003723">
    <property type="term" value="F:RNA binding"/>
    <property type="evidence" value="ECO:0007669"/>
    <property type="project" value="UniProtKB-UniRule"/>
</dbReference>
<keyword evidence="2 5" id="KW-0808">Transferase</keyword>
<dbReference type="PRINTS" id="PR02008">
    <property type="entry name" value="RCMTFAMILY"/>
</dbReference>
<dbReference type="PANTHER" id="PTHR22807:SF53">
    <property type="entry name" value="RIBOSOMAL RNA SMALL SUBUNIT METHYLTRANSFERASE B-RELATED"/>
    <property type="match status" value="1"/>
</dbReference>
<dbReference type="PANTHER" id="PTHR22807">
    <property type="entry name" value="NOP2 YEAST -RELATED NOL1/NOP2/FMU SUN DOMAIN-CONTAINING"/>
    <property type="match status" value="1"/>
</dbReference>
<evidence type="ECO:0000313" key="8">
    <source>
        <dbReference type="Proteomes" id="UP000305888"/>
    </source>
</evidence>
<dbReference type="InterPro" id="IPR023267">
    <property type="entry name" value="RCMT"/>
</dbReference>
<proteinExistence type="inferred from homology"/>
<feature type="domain" description="SAM-dependent MTase RsmB/NOP-type" evidence="6">
    <location>
        <begin position="134"/>
        <end position="398"/>
    </location>
</feature>
<keyword evidence="1 5" id="KW-0489">Methyltransferase</keyword>
<evidence type="ECO:0000256" key="3">
    <source>
        <dbReference type="ARBA" id="ARBA00022691"/>
    </source>
</evidence>
<dbReference type="PROSITE" id="PS51686">
    <property type="entry name" value="SAM_MT_RSMB_NOP"/>
    <property type="match status" value="1"/>
</dbReference>
<keyword evidence="3 5" id="KW-0949">S-adenosyl-L-methionine</keyword>
<dbReference type="GO" id="GO:0001510">
    <property type="term" value="P:RNA methylation"/>
    <property type="evidence" value="ECO:0007669"/>
    <property type="project" value="InterPro"/>
</dbReference>
<keyword evidence="4 5" id="KW-0694">RNA-binding</keyword>
<dbReference type="Gene3D" id="3.40.50.150">
    <property type="entry name" value="Vaccinia Virus protein VP39"/>
    <property type="match status" value="1"/>
</dbReference>
<dbReference type="Proteomes" id="UP000305888">
    <property type="component" value="Chromosome"/>
</dbReference>
<keyword evidence="8" id="KW-1185">Reference proteome</keyword>
<dbReference type="SUPFAM" id="SSF53335">
    <property type="entry name" value="S-adenosyl-L-methionine-dependent methyltransferases"/>
    <property type="match status" value="1"/>
</dbReference>
<comment type="similarity">
    <text evidence="5">Belongs to the class I-like SAM-binding methyltransferase superfamily. RsmB/NOP family.</text>
</comment>
<dbReference type="Pfam" id="PF22458">
    <property type="entry name" value="RsmF-B_ferredox"/>
    <property type="match status" value="1"/>
</dbReference>
<dbReference type="OrthoDB" id="9810297at2"/>